<dbReference type="Proteomes" id="UP000615613">
    <property type="component" value="Chromosome"/>
</dbReference>
<dbReference type="InterPro" id="IPR050204">
    <property type="entry name" value="AraC_XylS_family_regulators"/>
</dbReference>
<accession>A0A8H9YW65</accession>
<comment type="function">
    <text evidence="4">Regulatory protein of the TOL plasmid xyl operons. XylS activates the xylXYZLTEGFJQKIH operon required for the degradation of toluene, m-xylene and p-xylene.</text>
</comment>
<dbReference type="Pfam" id="PF12833">
    <property type="entry name" value="HTH_18"/>
    <property type="match status" value="1"/>
</dbReference>
<dbReference type="PROSITE" id="PS01124">
    <property type="entry name" value="HTH_ARAC_FAMILY_2"/>
    <property type="match status" value="1"/>
</dbReference>
<name>A0A8H9YW65_9PSED</name>
<dbReference type="GO" id="GO:0003700">
    <property type="term" value="F:DNA-binding transcription factor activity"/>
    <property type="evidence" value="ECO:0007669"/>
    <property type="project" value="InterPro"/>
</dbReference>
<keyword evidence="1" id="KW-0805">Transcription regulation</keyword>
<evidence type="ECO:0000256" key="1">
    <source>
        <dbReference type="ARBA" id="ARBA00023015"/>
    </source>
</evidence>
<dbReference type="InterPro" id="IPR009057">
    <property type="entry name" value="Homeodomain-like_sf"/>
</dbReference>
<dbReference type="KEGG" id="ptrt:HU722_0014950"/>
<keyword evidence="2" id="KW-0238">DNA-binding</keyword>
<dbReference type="SMART" id="SM00342">
    <property type="entry name" value="HTH_ARAC"/>
    <property type="match status" value="1"/>
</dbReference>
<dbReference type="AlphaFoldDB" id="A0A8H9YW65"/>
<dbReference type="RefSeq" id="WP_186753785.1">
    <property type="nucleotide sequence ID" value="NZ_CP077084.1"/>
</dbReference>
<dbReference type="SUPFAM" id="SSF46689">
    <property type="entry name" value="Homeodomain-like"/>
    <property type="match status" value="2"/>
</dbReference>
<feature type="domain" description="HTH araC/xylS-type" evidence="5">
    <location>
        <begin position="198"/>
        <end position="297"/>
    </location>
</feature>
<protein>
    <submittedName>
        <fullName evidence="7">AraC family transcriptional regulator</fullName>
    </submittedName>
    <submittedName>
        <fullName evidence="6">Helix-turn-helix transcriptional regulator</fullName>
    </submittedName>
</protein>
<keyword evidence="8" id="KW-1185">Reference proteome</keyword>
<proteinExistence type="predicted"/>
<dbReference type="InterPro" id="IPR018060">
    <property type="entry name" value="HTH_AraC"/>
</dbReference>
<reference evidence="7" key="2">
    <citation type="submission" date="2021-06" db="EMBL/GenBank/DDBJ databases">
        <title>Updating the genus Pseudomonas: Description of 43 new species and partition of the Pseudomonas putida group.</title>
        <authorList>
            <person name="Girard L."/>
            <person name="Lood C."/>
            <person name="Vandamme P."/>
            <person name="Rokni-Zadeh H."/>
            <person name="van Noort V."/>
            <person name="Hofte M."/>
            <person name="Lavigne R."/>
            <person name="De Mot R."/>
        </authorList>
    </citation>
    <scope>NUCLEOTIDE SEQUENCE</scope>
    <source>
        <strain evidence="7">SWRI145</strain>
    </source>
</reference>
<evidence type="ECO:0000313" key="8">
    <source>
        <dbReference type="Proteomes" id="UP000615613"/>
    </source>
</evidence>
<dbReference type="Gene3D" id="1.10.10.60">
    <property type="entry name" value="Homeodomain-like"/>
    <property type="match status" value="2"/>
</dbReference>
<keyword evidence="3" id="KW-0804">Transcription</keyword>
<reference evidence="6" key="1">
    <citation type="journal article" date="2020" name="Microorganisms">
        <title>Reliable Identification of Environmental Pseudomonas Isolates Using the rpoD Gene.</title>
        <authorList>
            <consortium name="The Broad Institute Genome Sequencing Platform"/>
            <person name="Girard L."/>
            <person name="Lood C."/>
            <person name="Rokni-Zadeh H."/>
            <person name="van Noort V."/>
            <person name="Lavigne R."/>
            <person name="De Mot R."/>
        </authorList>
    </citation>
    <scope>NUCLEOTIDE SEQUENCE [LARGE SCALE GENOMIC DNA]</scope>
    <source>
        <strain evidence="6">SWRI145</strain>
    </source>
</reference>
<dbReference type="EMBL" id="CP077084">
    <property type="protein sequence ID" value="QXH81337.1"/>
    <property type="molecule type" value="Genomic_DNA"/>
</dbReference>
<organism evidence="6">
    <name type="scientific">Pseudomonas tritici</name>
    <dbReference type="NCBI Taxonomy" id="2745518"/>
    <lineage>
        <taxon>Bacteria</taxon>
        <taxon>Pseudomonadati</taxon>
        <taxon>Pseudomonadota</taxon>
        <taxon>Gammaproteobacteria</taxon>
        <taxon>Pseudomonadales</taxon>
        <taxon>Pseudomonadaceae</taxon>
        <taxon>Pseudomonas</taxon>
    </lineage>
</organism>
<gene>
    <name evidence="7" type="ORF">HU722_0014950</name>
    <name evidence="6" type="ORF">HU722_27295</name>
</gene>
<evidence type="ECO:0000256" key="3">
    <source>
        <dbReference type="ARBA" id="ARBA00023163"/>
    </source>
</evidence>
<evidence type="ECO:0000313" key="7">
    <source>
        <dbReference type="EMBL" id="QXH81337.1"/>
    </source>
</evidence>
<evidence type="ECO:0000313" key="6">
    <source>
        <dbReference type="EMBL" id="MBC3295240.1"/>
    </source>
</evidence>
<dbReference type="GO" id="GO:0043565">
    <property type="term" value="F:sequence-specific DNA binding"/>
    <property type="evidence" value="ECO:0007669"/>
    <property type="project" value="InterPro"/>
</dbReference>
<evidence type="ECO:0000256" key="2">
    <source>
        <dbReference type="ARBA" id="ARBA00023125"/>
    </source>
</evidence>
<dbReference type="PANTHER" id="PTHR46796">
    <property type="entry name" value="HTH-TYPE TRANSCRIPTIONAL ACTIVATOR RHAS-RELATED"/>
    <property type="match status" value="1"/>
</dbReference>
<dbReference type="EMBL" id="JABWQF010000019">
    <property type="protein sequence ID" value="MBC3295240.1"/>
    <property type="molecule type" value="Genomic_DNA"/>
</dbReference>
<evidence type="ECO:0000259" key="5">
    <source>
        <dbReference type="PROSITE" id="PS01124"/>
    </source>
</evidence>
<sequence>MSSSTFSPCVKRGLITTDFKDDRADYRPFTETPWQVAYDYGEIFYCTASKKEEHLELAHHMIGVELAPGIVRTRLDSGSWSSDIMLSGALYYVAAGSTIHVKKEQPIDFVLATISPECADQMFREAGLNGPAPSMAFNMVDPGVHLKARALRQMLLCQDEEVGSFASDFVKYAFRQIVKSHHGDQRSVRYQLAPHQVRTALEFIEENLSSTLSVEKVAQDALGISSFYFAHAFTEMLGCSPHKYIMDRRLSKAHELILSSVSSLADISYRVGFSSQAHMTSTFSKRFGVTPGQLRQPAI</sequence>
<evidence type="ECO:0000256" key="4">
    <source>
        <dbReference type="ARBA" id="ARBA00037345"/>
    </source>
</evidence>